<dbReference type="Gene3D" id="3.40.50.410">
    <property type="entry name" value="von Willebrand factor, type A domain"/>
    <property type="match status" value="1"/>
</dbReference>
<dbReference type="eggNOG" id="COG2304">
    <property type="taxonomic scope" value="Bacteria"/>
</dbReference>
<evidence type="ECO:0000256" key="1">
    <source>
        <dbReference type="SAM" id="SignalP"/>
    </source>
</evidence>
<dbReference type="SUPFAM" id="SSF53300">
    <property type="entry name" value="vWA-like"/>
    <property type="match status" value="1"/>
</dbReference>
<dbReference type="EMBL" id="AFFO01000001">
    <property type="protein sequence ID" value="EGJ41829.1"/>
    <property type="molecule type" value="Genomic_DNA"/>
</dbReference>
<dbReference type="AlphaFoldDB" id="F3UU13"/>
<proteinExistence type="predicted"/>
<gene>
    <name evidence="2" type="ORF">HMPREF9380_0001</name>
</gene>
<dbReference type="HOGENOM" id="CLU_995776_0_0_9"/>
<evidence type="ECO:0000313" key="2">
    <source>
        <dbReference type="EMBL" id="EGJ41829.1"/>
    </source>
</evidence>
<sequence>MRDFVKKVLVLFAILFMSIPSATTGSFISSVKAEENNPLNIETRRIDEHTTITQNGCYRKIEKTDATDWTVPRKPIDLVILQDASGSFRTTIPSVKRALKRLTTYVSPEQYDETNPYLVKTDDPRTTDRVFVASYQGLDQVRYFNNNDFSGNPADTFTDPNTTGKHYTYGNSGLTSDQNKVHSFIDNIAVDGGTPTVPAIQDTIAQYNRVKGNMENGRKTVFLLVTDGVANGYRLPGSNTVVMDKSYTRTWDIQRAWGVNSYPEAAQDITGRANELRTAG</sequence>
<feature type="chain" id="PRO_5038638673" description="VWFA domain-containing protein" evidence="1">
    <location>
        <begin position="23"/>
        <end position="280"/>
    </location>
</feature>
<dbReference type="Proteomes" id="UP000006459">
    <property type="component" value="Unassembled WGS sequence"/>
</dbReference>
<reference evidence="2 3" key="1">
    <citation type="submission" date="2011-03" db="EMBL/GenBank/DDBJ databases">
        <authorList>
            <person name="Muzny D."/>
            <person name="Qin X."/>
            <person name="Deng J."/>
            <person name="Jiang H."/>
            <person name="Liu Y."/>
            <person name="Qu J."/>
            <person name="Song X.-Z."/>
            <person name="Zhang L."/>
            <person name="Thornton R."/>
            <person name="Coyle M."/>
            <person name="Francisco L."/>
            <person name="Jackson L."/>
            <person name="Javaid M."/>
            <person name="Korchina V."/>
            <person name="Kovar C."/>
            <person name="Mata R."/>
            <person name="Mathew T."/>
            <person name="Ngo R."/>
            <person name="Nguyen L."/>
            <person name="Nguyen N."/>
            <person name="Okwuonu G."/>
            <person name="Ongeri F."/>
            <person name="Pham C."/>
            <person name="Simmons D."/>
            <person name="Wilczek-Boney K."/>
            <person name="Hale W."/>
            <person name="Jakkamsetti A."/>
            <person name="Pham P."/>
            <person name="Ruth R."/>
            <person name="San Lucas F."/>
            <person name="Warren J."/>
            <person name="Zhang J."/>
            <person name="Zhao Z."/>
            <person name="Zhou C."/>
            <person name="Zhu D."/>
            <person name="Lee S."/>
            <person name="Bess C."/>
            <person name="Blankenburg K."/>
            <person name="Forbes L."/>
            <person name="Fu Q."/>
            <person name="Gubbala S."/>
            <person name="Hirani K."/>
            <person name="Jayaseelan J.C."/>
            <person name="Lara F."/>
            <person name="Munidasa M."/>
            <person name="Palculict T."/>
            <person name="Patil S."/>
            <person name="Pu L.-L."/>
            <person name="Saada N."/>
            <person name="Tang L."/>
            <person name="Weissenberger G."/>
            <person name="Zhu Y."/>
            <person name="Hemphill L."/>
            <person name="Shang Y."/>
            <person name="Youmans B."/>
            <person name="Ayvaz T."/>
            <person name="Ross M."/>
            <person name="Santibanez J."/>
            <person name="Aqrawi P."/>
            <person name="Gross S."/>
            <person name="Joshi V."/>
            <person name="Fowler G."/>
            <person name="Nazareth L."/>
            <person name="Reid J."/>
            <person name="Worley K."/>
            <person name="Petrosino J."/>
            <person name="Highlander S."/>
            <person name="Gibbs R."/>
        </authorList>
    </citation>
    <scope>NUCLEOTIDE SEQUENCE [LARGE SCALE GENOMIC DNA]</scope>
    <source>
        <strain evidence="2 3">SK49</strain>
    </source>
</reference>
<comment type="caution">
    <text evidence="2">The sequence shown here is derived from an EMBL/GenBank/DDBJ whole genome shotgun (WGS) entry which is preliminary data.</text>
</comment>
<protein>
    <recommendedName>
        <fullName evidence="4">VWFA domain-containing protein</fullName>
    </recommendedName>
</protein>
<organism evidence="2 3">
    <name type="scientific">Streptococcus sanguinis SK49</name>
    <dbReference type="NCBI Taxonomy" id="888808"/>
    <lineage>
        <taxon>Bacteria</taxon>
        <taxon>Bacillati</taxon>
        <taxon>Bacillota</taxon>
        <taxon>Bacilli</taxon>
        <taxon>Lactobacillales</taxon>
        <taxon>Streptococcaceae</taxon>
        <taxon>Streptococcus</taxon>
    </lineage>
</organism>
<dbReference type="InterPro" id="IPR036465">
    <property type="entry name" value="vWFA_dom_sf"/>
</dbReference>
<feature type="non-terminal residue" evidence="2">
    <location>
        <position position="280"/>
    </location>
</feature>
<evidence type="ECO:0000313" key="3">
    <source>
        <dbReference type="Proteomes" id="UP000006459"/>
    </source>
</evidence>
<evidence type="ECO:0008006" key="4">
    <source>
        <dbReference type="Google" id="ProtNLM"/>
    </source>
</evidence>
<name>F3UU13_STRSA</name>
<keyword evidence="1" id="KW-0732">Signal</keyword>
<accession>F3UU13</accession>
<feature type="signal peptide" evidence="1">
    <location>
        <begin position="1"/>
        <end position="22"/>
    </location>
</feature>